<comment type="caution">
    <text evidence="3">The sequence shown here is derived from an EMBL/GenBank/DDBJ whole genome shotgun (WGS) entry which is preliminary data.</text>
</comment>
<feature type="signal peptide" evidence="1">
    <location>
        <begin position="1"/>
        <end position="27"/>
    </location>
</feature>
<keyword evidence="1" id="KW-0732">Signal</keyword>
<dbReference type="Gene3D" id="3.40.30.10">
    <property type="entry name" value="Glutaredoxin"/>
    <property type="match status" value="1"/>
</dbReference>
<dbReference type="CDD" id="cd02972">
    <property type="entry name" value="DsbA_family"/>
    <property type="match status" value="1"/>
</dbReference>
<dbReference type="SUPFAM" id="SSF52833">
    <property type="entry name" value="Thioredoxin-like"/>
    <property type="match status" value="1"/>
</dbReference>
<sequence length="252" mass="26647">MTKPSLFLRAALALPLALALASCGDEATDASALEGEPVAAVEAPDGASWNQTVARTDKGGWQVGNPEAPIKLVEYGSLTCPACAAFSVDGSAQLHEKYIESGRVSYEFRSVLIHGIADLLLTRMLECAPKEAAVPLADQVWANLDGVLAGFQNNQAALEQAMNLPDEQRYVAMAQASGVTDFFAARGISTEQTQACMADSAAIEALAESTQAAATEDNVNSTPTFFLNGQELQDRNWVSVEPALQRAGARDQ</sequence>
<name>A0ABV0CSU2_9SPHN</name>
<keyword evidence="4" id="KW-1185">Reference proteome</keyword>
<evidence type="ECO:0000313" key="3">
    <source>
        <dbReference type="EMBL" id="MEN7535810.1"/>
    </source>
</evidence>
<evidence type="ECO:0000259" key="2">
    <source>
        <dbReference type="Pfam" id="PF13462"/>
    </source>
</evidence>
<accession>A0ABV0CSU2</accession>
<dbReference type="RefSeq" id="WP_346783270.1">
    <property type="nucleotide sequence ID" value="NZ_JBDLBR010000001.1"/>
</dbReference>
<dbReference type="Proteomes" id="UP001484535">
    <property type="component" value="Unassembled WGS sequence"/>
</dbReference>
<dbReference type="Pfam" id="PF13462">
    <property type="entry name" value="Thioredoxin_4"/>
    <property type="match status" value="1"/>
</dbReference>
<organism evidence="3 4">
    <name type="scientific">Aurantiacibacter flavus</name>
    <dbReference type="NCBI Taxonomy" id="3145232"/>
    <lineage>
        <taxon>Bacteria</taxon>
        <taxon>Pseudomonadati</taxon>
        <taxon>Pseudomonadota</taxon>
        <taxon>Alphaproteobacteria</taxon>
        <taxon>Sphingomonadales</taxon>
        <taxon>Erythrobacteraceae</taxon>
        <taxon>Aurantiacibacter</taxon>
    </lineage>
</organism>
<dbReference type="EMBL" id="JBDLBR010000001">
    <property type="protein sequence ID" value="MEN7535810.1"/>
    <property type="molecule type" value="Genomic_DNA"/>
</dbReference>
<dbReference type="PROSITE" id="PS51257">
    <property type="entry name" value="PROKAR_LIPOPROTEIN"/>
    <property type="match status" value="1"/>
</dbReference>
<evidence type="ECO:0000256" key="1">
    <source>
        <dbReference type="SAM" id="SignalP"/>
    </source>
</evidence>
<evidence type="ECO:0000313" key="4">
    <source>
        <dbReference type="Proteomes" id="UP001484535"/>
    </source>
</evidence>
<reference evidence="3 4" key="1">
    <citation type="submission" date="2024-05" db="EMBL/GenBank/DDBJ databases">
        <authorList>
            <person name="Park S."/>
        </authorList>
    </citation>
    <scope>NUCLEOTIDE SEQUENCE [LARGE SCALE GENOMIC DNA]</scope>
    <source>
        <strain evidence="3 4">DGU5</strain>
    </source>
</reference>
<dbReference type="InterPro" id="IPR036249">
    <property type="entry name" value="Thioredoxin-like_sf"/>
</dbReference>
<gene>
    <name evidence="3" type="ORF">ABDJ38_01305</name>
</gene>
<feature type="chain" id="PRO_5046631671" evidence="1">
    <location>
        <begin position="28"/>
        <end position="252"/>
    </location>
</feature>
<feature type="domain" description="Thioredoxin-like fold" evidence="2">
    <location>
        <begin position="59"/>
        <end position="236"/>
    </location>
</feature>
<protein>
    <submittedName>
        <fullName evidence="3">Thioredoxin domain-containing protein</fullName>
    </submittedName>
</protein>
<dbReference type="Gene3D" id="1.10.40.110">
    <property type="match status" value="1"/>
</dbReference>
<proteinExistence type="predicted"/>
<dbReference type="InterPro" id="IPR012336">
    <property type="entry name" value="Thioredoxin-like_fold"/>
</dbReference>